<organism evidence="2 3">
    <name type="scientific">Desmophyllum pertusum</name>
    <dbReference type="NCBI Taxonomy" id="174260"/>
    <lineage>
        <taxon>Eukaryota</taxon>
        <taxon>Metazoa</taxon>
        <taxon>Cnidaria</taxon>
        <taxon>Anthozoa</taxon>
        <taxon>Hexacorallia</taxon>
        <taxon>Scleractinia</taxon>
        <taxon>Caryophylliina</taxon>
        <taxon>Caryophylliidae</taxon>
        <taxon>Desmophyllum</taxon>
    </lineage>
</organism>
<reference evidence="2" key="1">
    <citation type="submission" date="2023-01" db="EMBL/GenBank/DDBJ databases">
        <title>Genome assembly of the deep-sea coral Lophelia pertusa.</title>
        <authorList>
            <person name="Herrera S."/>
            <person name="Cordes E."/>
        </authorList>
    </citation>
    <scope>NUCLEOTIDE SEQUENCE</scope>
    <source>
        <strain evidence="2">USNM1676648</strain>
        <tissue evidence="2">Polyp</tissue>
    </source>
</reference>
<accession>A0A9X0A537</accession>
<protein>
    <submittedName>
        <fullName evidence="2">Uncharacterized protein</fullName>
    </submittedName>
</protein>
<comment type="caution">
    <text evidence="2">The sequence shown here is derived from an EMBL/GenBank/DDBJ whole genome shotgun (WGS) entry which is preliminary data.</text>
</comment>
<dbReference type="Proteomes" id="UP001163046">
    <property type="component" value="Unassembled WGS sequence"/>
</dbReference>
<sequence length="79" mass="9630">MEQYPPELPNRRMLYIDRMLRELSHKSRSQLVLAFREQKLEALKLQAVIAAKQQEEEEEELRAAEEKERKRRDQEHKQV</sequence>
<name>A0A9X0A537_9CNID</name>
<dbReference type="EMBL" id="MU825404">
    <property type="protein sequence ID" value="KAJ7391764.1"/>
    <property type="molecule type" value="Genomic_DNA"/>
</dbReference>
<keyword evidence="3" id="KW-1185">Reference proteome</keyword>
<dbReference type="OrthoDB" id="448087at2759"/>
<gene>
    <name evidence="2" type="ORF">OS493_016051</name>
</gene>
<feature type="region of interest" description="Disordered" evidence="1">
    <location>
        <begin position="52"/>
        <end position="79"/>
    </location>
</feature>
<feature type="compositionally biased region" description="Basic and acidic residues" evidence="1">
    <location>
        <begin position="61"/>
        <end position="79"/>
    </location>
</feature>
<dbReference type="AlphaFoldDB" id="A0A9X0A537"/>
<evidence type="ECO:0000313" key="3">
    <source>
        <dbReference type="Proteomes" id="UP001163046"/>
    </source>
</evidence>
<evidence type="ECO:0000256" key="1">
    <source>
        <dbReference type="SAM" id="MobiDB-lite"/>
    </source>
</evidence>
<proteinExistence type="predicted"/>
<evidence type="ECO:0000313" key="2">
    <source>
        <dbReference type="EMBL" id="KAJ7391764.1"/>
    </source>
</evidence>